<dbReference type="OrthoDB" id="7629232at2"/>
<evidence type="ECO:0008006" key="4">
    <source>
        <dbReference type="Google" id="ProtNLM"/>
    </source>
</evidence>
<organism evidence="2 3">
    <name type="scientific">Sphingomonas palmae</name>
    <dbReference type="NCBI Taxonomy" id="1855283"/>
    <lineage>
        <taxon>Bacteria</taxon>
        <taxon>Pseudomonadati</taxon>
        <taxon>Pseudomonadota</taxon>
        <taxon>Alphaproteobacteria</taxon>
        <taxon>Sphingomonadales</taxon>
        <taxon>Sphingomonadaceae</taxon>
        <taxon>Sphingomonas</taxon>
    </lineage>
</organism>
<feature type="signal peptide" evidence="1">
    <location>
        <begin position="1"/>
        <end position="24"/>
    </location>
</feature>
<dbReference type="STRING" id="1855283.SAMN05216382_1616"/>
<dbReference type="Proteomes" id="UP000199214">
    <property type="component" value="Unassembled WGS sequence"/>
</dbReference>
<evidence type="ECO:0000313" key="3">
    <source>
        <dbReference type="Proteomes" id="UP000199214"/>
    </source>
</evidence>
<sequence>MIAPRHRFHSPLRLSPVVALLWVAACVAPPRAPTPVDVPRPTPTATIALPAPAPVDWQDWPRTPGTWSYGRDARGSRALFGTAGRDALAVLRCDLGERRLFLSRAGTAATPFTIRTTSATRSVAAQPTGGTPPYVATAFAPNDPLLDAMAFSRGRFVIEQAGTPALVLPPYAEIGRVIEDCRS</sequence>
<protein>
    <recommendedName>
        <fullName evidence="4">Lipoprotein</fullName>
    </recommendedName>
</protein>
<reference evidence="3" key="1">
    <citation type="submission" date="2016-10" db="EMBL/GenBank/DDBJ databases">
        <authorList>
            <person name="Varghese N."/>
            <person name="Submissions S."/>
        </authorList>
    </citation>
    <scope>NUCLEOTIDE SEQUENCE [LARGE SCALE GENOMIC DNA]</scope>
    <source>
        <strain evidence="3">JS21-1</strain>
    </source>
</reference>
<evidence type="ECO:0000313" key="2">
    <source>
        <dbReference type="EMBL" id="SEL23847.1"/>
    </source>
</evidence>
<accession>A0A1H7NLR3</accession>
<dbReference type="AlphaFoldDB" id="A0A1H7NLR3"/>
<evidence type="ECO:0000256" key="1">
    <source>
        <dbReference type="SAM" id="SignalP"/>
    </source>
</evidence>
<dbReference type="EMBL" id="FNZZ01000003">
    <property type="protein sequence ID" value="SEL23847.1"/>
    <property type="molecule type" value="Genomic_DNA"/>
</dbReference>
<dbReference type="PROSITE" id="PS51257">
    <property type="entry name" value="PROKAR_LIPOPROTEIN"/>
    <property type="match status" value="1"/>
</dbReference>
<dbReference type="RefSeq" id="WP_093005206.1">
    <property type="nucleotide sequence ID" value="NZ_FNZZ01000003.1"/>
</dbReference>
<proteinExistence type="predicted"/>
<name>A0A1H7NLR3_9SPHN</name>
<feature type="chain" id="PRO_5011605156" description="Lipoprotein" evidence="1">
    <location>
        <begin position="25"/>
        <end position="183"/>
    </location>
</feature>
<keyword evidence="1" id="KW-0732">Signal</keyword>
<keyword evidence="3" id="KW-1185">Reference proteome</keyword>
<gene>
    <name evidence="2" type="ORF">SAMN05216382_1616</name>
</gene>